<dbReference type="Proteomes" id="UP000596902">
    <property type="component" value="Unassembled WGS sequence"/>
</dbReference>
<dbReference type="EMBL" id="JAAABM010000008">
    <property type="protein sequence ID" value="KAF7675688.1"/>
    <property type="molecule type" value="Genomic_DNA"/>
</dbReference>
<evidence type="ECO:0000313" key="1">
    <source>
        <dbReference type="EMBL" id="KAF7675688.1"/>
    </source>
</evidence>
<gene>
    <name evidence="1" type="ORF">GT037_006407</name>
</gene>
<keyword evidence="2" id="KW-1185">Reference proteome</keyword>
<name>A0A8H7EEV5_9PLEO</name>
<accession>A0A8H7EEV5</accession>
<protein>
    <submittedName>
        <fullName evidence="1">Uncharacterized protein</fullName>
    </submittedName>
</protein>
<sequence length="109" mass="11900">MAEGKGSGPARQLNLSSTSVVEDEYDFPMDFGEIWQCVEERVRLPGLAMSGTDNFRPASPSFPPSLPRCVSSTPVSLGTPTPRARCARSCMITTYRCQSLRLTCVAHET</sequence>
<dbReference type="RefSeq" id="XP_038785951.1">
    <property type="nucleotide sequence ID" value="XM_038931454.1"/>
</dbReference>
<dbReference type="AlphaFoldDB" id="A0A8H7EEV5"/>
<evidence type="ECO:0000313" key="2">
    <source>
        <dbReference type="Proteomes" id="UP000596902"/>
    </source>
</evidence>
<dbReference type="GeneID" id="62204632"/>
<comment type="caution">
    <text evidence="1">The sequence shown here is derived from an EMBL/GenBank/DDBJ whole genome shotgun (WGS) entry which is preliminary data.</text>
</comment>
<organism evidence="1 2">
    <name type="scientific">Alternaria burnsii</name>
    <dbReference type="NCBI Taxonomy" id="1187904"/>
    <lineage>
        <taxon>Eukaryota</taxon>
        <taxon>Fungi</taxon>
        <taxon>Dikarya</taxon>
        <taxon>Ascomycota</taxon>
        <taxon>Pezizomycotina</taxon>
        <taxon>Dothideomycetes</taxon>
        <taxon>Pleosporomycetidae</taxon>
        <taxon>Pleosporales</taxon>
        <taxon>Pleosporineae</taxon>
        <taxon>Pleosporaceae</taxon>
        <taxon>Alternaria</taxon>
        <taxon>Alternaria sect. Alternaria</taxon>
    </lineage>
</organism>
<reference evidence="1" key="1">
    <citation type="submission" date="2020-01" db="EMBL/GenBank/DDBJ databases">
        <authorList>
            <person name="Feng Z.H.Z."/>
        </authorList>
    </citation>
    <scope>NUCLEOTIDE SEQUENCE</scope>
    <source>
        <strain evidence="1">CBS107.38</strain>
    </source>
</reference>
<proteinExistence type="predicted"/>
<reference evidence="1" key="2">
    <citation type="submission" date="2020-08" db="EMBL/GenBank/DDBJ databases">
        <title>Draft Genome Sequence of Cumin Blight Pathogen Alternaria burnsii.</title>
        <authorList>
            <person name="Feng Z."/>
        </authorList>
    </citation>
    <scope>NUCLEOTIDE SEQUENCE</scope>
    <source>
        <strain evidence="1">CBS107.38</strain>
    </source>
</reference>